<evidence type="ECO:0000313" key="3">
    <source>
        <dbReference type="EMBL" id="EHR41743.1"/>
    </source>
</evidence>
<dbReference type="STRING" id="1129374.AJE_05121"/>
<protein>
    <recommendedName>
        <fullName evidence="2">Type 4 fimbrial biogenesis protein PilX N-terminal domain-containing protein</fullName>
    </recommendedName>
</protein>
<reference evidence="3 4" key="1">
    <citation type="journal article" date="2012" name="J. Bacteriol.">
        <title>Genome Sequence of Extracellular-Protease-Producing Alishewanella jeotgali Isolated from Traditional Korean Fermented Seafood.</title>
        <authorList>
            <person name="Jung J."/>
            <person name="Chun J."/>
            <person name="Park W."/>
        </authorList>
    </citation>
    <scope>NUCLEOTIDE SEQUENCE [LARGE SCALE GENOMIC DNA]</scope>
    <source>
        <strain evidence="3 4">KCTC 22429</strain>
    </source>
</reference>
<dbReference type="Proteomes" id="UP000012046">
    <property type="component" value="Unassembled WGS sequence"/>
</dbReference>
<dbReference type="RefSeq" id="WP_008949970.1">
    <property type="nucleotide sequence ID" value="NZ_AHTH01000010.1"/>
</dbReference>
<name>H3ZCF1_9ALTE</name>
<gene>
    <name evidence="3" type="ORF">AJE_05121</name>
</gene>
<dbReference type="eggNOG" id="COG4726">
    <property type="taxonomic scope" value="Bacteria"/>
</dbReference>
<feature type="region of interest" description="Disordered" evidence="1">
    <location>
        <begin position="380"/>
        <end position="401"/>
    </location>
</feature>
<dbReference type="PATRIC" id="fig|1129374.4.peg.1028"/>
<dbReference type="AlphaFoldDB" id="H3ZCF1"/>
<accession>H3ZCF1</accession>
<proteinExistence type="predicted"/>
<dbReference type="EMBL" id="AHTH01000010">
    <property type="protein sequence ID" value="EHR41743.1"/>
    <property type="molecule type" value="Genomic_DNA"/>
</dbReference>
<dbReference type="Pfam" id="PF14341">
    <property type="entry name" value="PilX_N"/>
    <property type="match status" value="1"/>
</dbReference>
<evidence type="ECO:0000256" key="1">
    <source>
        <dbReference type="SAM" id="MobiDB-lite"/>
    </source>
</evidence>
<dbReference type="InterPro" id="IPR025746">
    <property type="entry name" value="PilX_N_dom"/>
</dbReference>
<evidence type="ECO:0000259" key="2">
    <source>
        <dbReference type="Pfam" id="PF14341"/>
    </source>
</evidence>
<evidence type="ECO:0000313" key="4">
    <source>
        <dbReference type="Proteomes" id="UP000012046"/>
    </source>
</evidence>
<organism evidence="3 4">
    <name type="scientific">Alishewanella jeotgali KCTC 22429</name>
    <dbReference type="NCBI Taxonomy" id="1129374"/>
    <lineage>
        <taxon>Bacteria</taxon>
        <taxon>Pseudomonadati</taxon>
        <taxon>Pseudomonadota</taxon>
        <taxon>Gammaproteobacteria</taxon>
        <taxon>Alteromonadales</taxon>
        <taxon>Alteromonadaceae</taxon>
        <taxon>Alishewanella</taxon>
    </lineage>
</organism>
<keyword evidence="4" id="KW-1185">Reference proteome</keyword>
<feature type="domain" description="Type 4 fimbrial biogenesis protein PilX N-terminal" evidence="2">
    <location>
        <begin position="8"/>
        <end position="56"/>
    </location>
</feature>
<feature type="compositionally biased region" description="Low complexity" evidence="1">
    <location>
        <begin position="380"/>
        <end position="395"/>
    </location>
</feature>
<comment type="caution">
    <text evidence="3">The sequence shown here is derived from an EMBL/GenBank/DDBJ whole genome shotgun (WGS) entry which is preliminary data.</text>
</comment>
<sequence>MMKNYQNGSVLIVSLLLLLIITIVGIAGVGNSMLGERLAGNQKQISEAMMKAESGLVASRNFFMVPTNLAKWPASNATWGAEKVKQEGLKDAISSGLHWYIESIDFVGNRALIVSCGAHNDSGVKRCIQSIMQRGSGEGNLAAMNIIGTIKNMTAASSSQFQIVGEQIAGSVVAPAVATNTQGNVQKILDSTKDSREANYVGGVKQVEFSGPFGDANDMRKFIDTVKAECAVTSNCLYENSINNKSFPTSLPRIYILNCPSSCELAGNTTGTGILIVEGNVIFSGQATFDGLIIVTGSQVRLNGLGNNGLRGTLVVAHMVKNVVSGQPDNWTFGSAEATIDLDLKGGGNAKIEFNRQLVAQGRALLGTAAKELWSFTDTNSGTGSSGSTSIRVTSWTEVTK</sequence>